<sequence length="69" mass="8403">DCIYKNKHEFQKEFGEFLSKHKNIVKNYSTFITTSFNFFPLKEFDIKQIEKEFSLGDLKEKAKLDEKRY</sequence>
<accession>X1T967</accession>
<comment type="caution">
    <text evidence="1">The sequence shown here is derived from an EMBL/GenBank/DDBJ whole genome shotgun (WGS) entry which is preliminary data.</text>
</comment>
<evidence type="ECO:0000313" key="1">
    <source>
        <dbReference type="EMBL" id="GAI76519.1"/>
    </source>
</evidence>
<feature type="non-terminal residue" evidence="1">
    <location>
        <position position="1"/>
    </location>
</feature>
<name>X1T967_9ZZZZ</name>
<gene>
    <name evidence="1" type="ORF">S12H4_25689</name>
</gene>
<protein>
    <submittedName>
        <fullName evidence="1">Uncharacterized protein</fullName>
    </submittedName>
</protein>
<proteinExistence type="predicted"/>
<organism evidence="1">
    <name type="scientific">marine sediment metagenome</name>
    <dbReference type="NCBI Taxonomy" id="412755"/>
    <lineage>
        <taxon>unclassified sequences</taxon>
        <taxon>metagenomes</taxon>
        <taxon>ecological metagenomes</taxon>
    </lineage>
</organism>
<dbReference type="AlphaFoldDB" id="X1T967"/>
<reference evidence="1" key="1">
    <citation type="journal article" date="2014" name="Front. Microbiol.">
        <title>High frequency of phylogenetically diverse reductive dehalogenase-homologous genes in deep subseafloor sedimentary metagenomes.</title>
        <authorList>
            <person name="Kawai M."/>
            <person name="Futagami T."/>
            <person name="Toyoda A."/>
            <person name="Takaki Y."/>
            <person name="Nishi S."/>
            <person name="Hori S."/>
            <person name="Arai W."/>
            <person name="Tsubouchi T."/>
            <person name="Morono Y."/>
            <person name="Uchiyama I."/>
            <person name="Ito T."/>
            <person name="Fujiyama A."/>
            <person name="Inagaki F."/>
            <person name="Takami H."/>
        </authorList>
    </citation>
    <scope>NUCLEOTIDE SEQUENCE</scope>
    <source>
        <strain evidence="1">Expedition CK06-06</strain>
    </source>
</reference>
<dbReference type="EMBL" id="BARW01014504">
    <property type="protein sequence ID" value="GAI76519.1"/>
    <property type="molecule type" value="Genomic_DNA"/>
</dbReference>